<evidence type="ECO:0000313" key="11">
    <source>
        <dbReference type="EMBL" id="MDV5170789.1"/>
    </source>
</evidence>
<evidence type="ECO:0000313" key="12">
    <source>
        <dbReference type="Proteomes" id="UP001186452"/>
    </source>
</evidence>
<accession>A0ABU3ZKY8</accession>
<keyword evidence="9" id="KW-0472">Membrane</keyword>
<evidence type="ECO:0000256" key="2">
    <source>
        <dbReference type="ARBA" id="ARBA00010004"/>
    </source>
</evidence>
<dbReference type="InterPro" id="IPR053716">
    <property type="entry name" value="Flag_assembly_chemotaxis_eff"/>
</dbReference>
<keyword evidence="4" id="KW-0813">Transport</keyword>
<sequence length="142" mass="16632">MAEQSKALDRFRQIRQGELEKLGQQYQQKQQDCASHLKKLEQLDTLYDSCQVVAGESGLAWSNRFALRDHLKHLTEIQTQTLALSQAEQATLKQHVVRQHVKVKSLECVIEKRRQQHNTLLARSEQKLMDEMAMQRFIRANY</sequence>
<comment type="caution">
    <text evidence="11">The sequence shown here is derived from an EMBL/GenBank/DDBJ whole genome shotgun (WGS) entry which is preliminary data.</text>
</comment>
<keyword evidence="10" id="KW-1006">Bacterial flagellum protein export</keyword>
<keyword evidence="11" id="KW-0282">Flagellum</keyword>
<keyword evidence="5" id="KW-1003">Cell membrane</keyword>
<comment type="subcellular location">
    <subcellularLocation>
        <location evidence="1">Cell membrane</location>
        <topology evidence="1">Peripheral membrane protein</topology>
        <orientation evidence="1">Cytoplasmic side</orientation>
    </subcellularLocation>
</comment>
<dbReference type="Pfam" id="PF02050">
    <property type="entry name" value="FliJ"/>
    <property type="match status" value="1"/>
</dbReference>
<name>A0ABU3ZKY8_9GAMM</name>
<keyword evidence="6" id="KW-0145">Chemotaxis</keyword>
<protein>
    <recommendedName>
        <fullName evidence="3">Flagellar FliJ protein</fullName>
    </recommendedName>
</protein>
<proteinExistence type="inferred from homology"/>
<evidence type="ECO:0000256" key="9">
    <source>
        <dbReference type="ARBA" id="ARBA00023136"/>
    </source>
</evidence>
<keyword evidence="12" id="KW-1185">Reference proteome</keyword>
<evidence type="ECO:0000256" key="7">
    <source>
        <dbReference type="ARBA" id="ARBA00022795"/>
    </source>
</evidence>
<reference evidence="11 12" key="1">
    <citation type="submission" date="2023-10" db="EMBL/GenBank/DDBJ databases">
        <title>Marine bacteria isolated from horseshoe crab.</title>
        <authorList>
            <person name="Cheng T.H."/>
        </authorList>
    </citation>
    <scope>NUCLEOTIDE SEQUENCE [LARGE SCALE GENOMIC DNA]</scope>
    <source>
        <strain evidence="11 12">HSC6</strain>
    </source>
</reference>
<evidence type="ECO:0000256" key="6">
    <source>
        <dbReference type="ARBA" id="ARBA00022500"/>
    </source>
</evidence>
<evidence type="ECO:0000256" key="8">
    <source>
        <dbReference type="ARBA" id="ARBA00022927"/>
    </source>
</evidence>
<dbReference type="EMBL" id="JAWJZI010000007">
    <property type="protein sequence ID" value="MDV5170789.1"/>
    <property type="molecule type" value="Genomic_DNA"/>
</dbReference>
<dbReference type="Proteomes" id="UP001186452">
    <property type="component" value="Unassembled WGS sequence"/>
</dbReference>
<keyword evidence="7" id="KW-1005">Bacterial flagellum biogenesis</keyword>
<gene>
    <name evidence="11" type="primary">fliJ</name>
    <name evidence="11" type="ORF">R2X38_17440</name>
</gene>
<keyword evidence="8" id="KW-0653">Protein transport</keyword>
<evidence type="ECO:0000256" key="5">
    <source>
        <dbReference type="ARBA" id="ARBA00022475"/>
    </source>
</evidence>
<dbReference type="InterPro" id="IPR012823">
    <property type="entry name" value="Flagell_FliJ"/>
</dbReference>
<dbReference type="RefSeq" id="WP_317523601.1">
    <property type="nucleotide sequence ID" value="NZ_JAWJZI010000007.1"/>
</dbReference>
<evidence type="ECO:0000256" key="1">
    <source>
        <dbReference type="ARBA" id="ARBA00004413"/>
    </source>
</evidence>
<keyword evidence="11" id="KW-0969">Cilium</keyword>
<evidence type="ECO:0000256" key="10">
    <source>
        <dbReference type="ARBA" id="ARBA00023225"/>
    </source>
</evidence>
<dbReference type="NCBIfam" id="TIGR02473">
    <property type="entry name" value="flagell_FliJ"/>
    <property type="match status" value="1"/>
</dbReference>
<keyword evidence="11" id="KW-0966">Cell projection</keyword>
<comment type="similarity">
    <text evidence="2">Belongs to the FliJ family.</text>
</comment>
<evidence type="ECO:0000256" key="3">
    <source>
        <dbReference type="ARBA" id="ARBA00020392"/>
    </source>
</evidence>
<evidence type="ECO:0000256" key="4">
    <source>
        <dbReference type="ARBA" id="ARBA00022448"/>
    </source>
</evidence>
<dbReference type="Gene3D" id="1.10.287.1700">
    <property type="match status" value="1"/>
</dbReference>
<organism evidence="11 12">
    <name type="scientific">Photobacterium rosenbergii</name>
    <dbReference type="NCBI Taxonomy" id="294936"/>
    <lineage>
        <taxon>Bacteria</taxon>
        <taxon>Pseudomonadati</taxon>
        <taxon>Pseudomonadota</taxon>
        <taxon>Gammaproteobacteria</taxon>
        <taxon>Vibrionales</taxon>
        <taxon>Vibrionaceae</taxon>
        <taxon>Photobacterium</taxon>
    </lineage>
</organism>